<feature type="compositionally biased region" description="Polar residues" evidence="1">
    <location>
        <begin position="61"/>
        <end position="70"/>
    </location>
</feature>
<dbReference type="EMBL" id="JAFMOY010000112">
    <property type="protein sequence ID" value="MBU9844385.1"/>
    <property type="molecule type" value="Genomic_DNA"/>
</dbReference>
<dbReference type="Pfam" id="PF06906">
    <property type="entry name" value="DUF1272"/>
    <property type="match status" value="1"/>
</dbReference>
<dbReference type="InterPro" id="IPR010696">
    <property type="entry name" value="DUF1272"/>
</dbReference>
<feature type="region of interest" description="Disordered" evidence="1">
    <location>
        <begin position="59"/>
        <end position="79"/>
    </location>
</feature>
<sequence>MLELRPNCECCNTDLPPAGDARICSFECTFCVPCAEDKLSGICPNCGGELVARPRRPANKLANNPASTTRVFKPEGCAS</sequence>
<protein>
    <submittedName>
        <fullName evidence="2">DUF1272 domain-containing protein</fullName>
    </submittedName>
</protein>
<comment type="caution">
    <text evidence="2">The sequence shown here is derived from an EMBL/GenBank/DDBJ whole genome shotgun (WGS) entry which is preliminary data.</text>
</comment>
<name>A0ABS6LC00_9GAMM</name>
<reference evidence="2 3" key="1">
    <citation type="submission" date="2021-03" db="EMBL/GenBank/DDBJ databases">
        <title>Five novel Rahnella species.</title>
        <authorList>
            <person name="Brady C."/>
            <person name="Asselin J."/>
            <person name="Beer S."/>
            <person name="Bruberg M.B."/>
            <person name="Crampton B."/>
            <person name="Venter S."/>
            <person name="Arnold D."/>
            <person name="Denman S."/>
        </authorList>
    </citation>
    <scope>NUCLEOTIDE SEQUENCE [LARGE SCALE GENOMIC DNA]</scope>
    <source>
        <strain evidence="2 3">FRB 231</strain>
    </source>
</reference>
<dbReference type="Proteomes" id="UP000739284">
    <property type="component" value="Unassembled WGS sequence"/>
</dbReference>
<evidence type="ECO:0000256" key="1">
    <source>
        <dbReference type="SAM" id="MobiDB-lite"/>
    </source>
</evidence>
<accession>A0ABS6LC00</accession>
<organism evidence="2 3">
    <name type="scientific">Rahnella ecdela</name>
    <dbReference type="NCBI Taxonomy" id="2816250"/>
    <lineage>
        <taxon>Bacteria</taxon>
        <taxon>Pseudomonadati</taxon>
        <taxon>Pseudomonadota</taxon>
        <taxon>Gammaproteobacteria</taxon>
        <taxon>Enterobacterales</taxon>
        <taxon>Yersiniaceae</taxon>
        <taxon>Rahnella</taxon>
    </lineage>
</organism>
<keyword evidence="3" id="KW-1185">Reference proteome</keyword>
<dbReference type="RefSeq" id="WP_217148300.1">
    <property type="nucleotide sequence ID" value="NZ_JAFMOY010000112.1"/>
</dbReference>
<evidence type="ECO:0000313" key="3">
    <source>
        <dbReference type="Proteomes" id="UP000739284"/>
    </source>
</evidence>
<proteinExistence type="predicted"/>
<gene>
    <name evidence="2" type="ORF">J1784_05065</name>
</gene>
<evidence type="ECO:0000313" key="2">
    <source>
        <dbReference type="EMBL" id="MBU9844385.1"/>
    </source>
</evidence>